<dbReference type="AlphaFoldDB" id="A0A3P6PGW3"/>
<feature type="region of interest" description="Disordered" evidence="1">
    <location>
        <begin position="154"/>
        <end position="181"/>
    </location>
</feature>
<keyword evidence="3" id="KW-1185">Reference proteome</keyword>
<gene>
    <name evidence="2" type="ORF">DILT_LOCUS289</name>
</gene>
<feature type="non-terminal residue" evidence="2">
    <location>
        <position position="1"/>
    </location>
</feature>
<reference evidence="2 3" key="1">
    <citation type="submission" date="2018-11" db="EMBL/GenBank/DDBJ databases">
        <authorList>
            <consortium name="Pathogen Informatics"/>
        </authorList>
    </citation>
    <scope>NUCLEOTIDE SEQUENCE [LARGE SCALE GENOMIC DNA]</scope>
</reference>
<feature type="region of interest" description="Disordered" evidence="1">
    <location>
        <begin position="251"/>
        <end position="277"/>
    </location>
</feature>
<evidence type="ECO:0000256" key="1">
    <source>
        <dbReference type="SAM" id="MobiDB-lite"/>
    </source>
</evidence>
<accession>A0A3P6PGW3</accession>
<evidence type="ECO:0000313" key="2">
    <source>
        <dbReference type="EMBL" id="VDK31080.1"/>
    </source>
</evidence>
<sequence>SGRGTVRANGTYFKSSEWRVWNRVPSLRFQSRDLPDLVELSQKLQARLSEAFKNTHLGQMSERAYLSPGTTRRLSQYSNASVRRVYSSRSQTHRSVCSLQTSPATHSPNEGFEYLGGCNMYALALARANPHGSSRTHSPTLLRKRIHLRKSVIGSGSEVGGPDSCATKKNLSTPSPPTDVHQAASLEMPEGISMKMVEDIVLFPPFKSSRSFGFRYYKGRLLQTAAEPKKVTGEIPPHVSIPALRSNISGSIRAKTPSDGNPDAAVKPLSGNSEGSNPSAVIGLVSKSSKPSVGWTYLFEEAMLNSTESKLWSNMQFWEDMFLDTVTQEREILGKYAIMNREIPCAFQSFLRLSLGIEQVSTGRFRPHSVQSV</sequence>
<dbReference type="EMBL" id="UYRU01001066">
    <property type="protein sequence ID" value="VDK31080.1"/>
    <property type="molecule type" value="Genomic_DNA"/>
</dbReference>
<evidence type="ECO:0000313" key="3">
    <source>
        <dbReference type="Proteomes" id="UP000281553"/>
    </source>
</evidence>
<protein>
    <submittedName>
        <fullName evidence="2">Uncharacterized protein</fullName>
    </submittedName>
</protein>
<dbReference type="Proteomes" id="UP000281553">
    <property type="component" value="Unassembled WGS sequence"/>
</dbReference>
<proteinExistence type="predicted"/>
<name>A0A3P6PGW3_DIBLA</name>
<dbReference type="OrthoDB" id="6282239at2759"/>
<organism evidence="2 3">
    <name type="scientific">Dibothriocephalus latus</name>
    <name type="common">Fish tapeworm</name>
    <name type="synonym">Diphyllobothrium latum</name>
    <dbReference type="NCBI Taxonomy" id="60516"/>
    <lineage>
        <taxon>Eukaryota</taxon>
        <taxon>Metazoa</taxon>
        <taxon>Spiralia</taxon>
        <taxon>Lophotrochozoa</taxon>
        <taxon>Platyhelminthes</taxon>
        <taxon>Cestoda</taxon>
        <taxon>Eucestoda</taxon>
        <taxon>Diphyllobothriidea</taxon>
        <taxon>Diphyllobothriidae</taxon>
        <taxon>Dibothriocephalus</taxon>
    </lineage>
</organism>